<dbReference type="KEGG" id="ppho:CTZ24_14075"/>
<dbReference type="Proteomes" id="UP000424872">
    <property type="component" value="Chromosome"/>
</dbReference>
<dbReference type="Pfam" id="PF24322">
    <property type="entry name" value="Tle3"/>
    <property type="match status" value="1"/>
</dbReference>
<evidence type="ECO:0000313" key="3">
    <source>
        <dbReference type="EMBL" id="QGR07485.1"/>
    </source>
</evidence>
<evidence type="ECO:0000313" key="4">
    <source>
        <dbReference type="Proteomes" id="UP000424872"/>
    </source>
</evidence>
<sequence>NFCRLMATNPKYDPAGRYHPDFVQAMMNDGTLARKHQWHSDPRYGRNNYGRVYNYFCPDDGIVSLQSVQGFGWRGIPDQLAAGMENLYQRAFCQRYTTGGNPTGQPFEKPAWQEGDFRYDGWATNATYPHHSGVTINAEALPQVFELTMMGSSNEGEMKFKTGIAGEDRYIDYSARAHEGVWQVKETRPVLELHAYFMQPGHVLTENELSAVNYYYKTQFTGGRVIGSQQRMEYRLLRNKTDQEIEEMAKYGDPVKFSQHSAIVMDPNVQEKAVAYDLAIGNCMAFEDPEFWLRLRKLADWRHKYNPDEDTKTYYKSGELSQKKTKRFMNKPNDVLPKGEFGVVNEYHPATKIDPARPGEFHHKEIPLPQWDMPEPASHYDIPSTGQKMVF</sequence>
<organism evidence="3 4">
    <name type="scientific">Pantoea phytobeneficialis</name>
    <dbReference type="NCBI Taxonomy" id="2052056"/>
    <lineage>
        <taxon>Bacteria</taxon>
        <taxon>Pseudomonadati</taxon>
        <taxon>Pseudomonadota</taxon>
        <taxon>Gammaproteobacteria</taxon>
        <taxon>Enterobacterales</taxon>
        <taxon>Erwiniaceae</taxon>
        <taxon>Pantoea</taxon>
    </lineage>
</organism>
<feature type="non-terminal residue" evidence="3">
    <location>
        <position position="1"/>
    </location>
</feature>
<reference evidence="4" key="1">
    <citation type="submission" date="2017-11" db="EMBL/GenBank/DDBJ databases">
        <title>Genome sequence of Pantoea sp. MSR2.</title>
        <authorList>
            <person name="Nascimento F.X."/>
        </authorList>
    </citation>
    <scope>NUCLEOTIDE SEQUENCE [LARGE SCALE GENOMIC DNA]</scope>
    <source>
        <strain evidence="4">MSR2</strain>
    </source>
</reference>
<dbReference type="InterPro" id="IPR021692">
    <property type="entry name" value="Tle3_C"/>
</dbReference>
<dbReference type="EMBL" id="CP024636">
    <property type="protein sequence ID" value="QGR07485.1"/>
    <property type="molecule type" value="Genomic_DNA"/>
</dbReference>
<dbReference type="AlphaFoldDB" id="A0AAP9H683"/>
<gene>
    <name evidence="3" type="ORF">CTZ24_14075</name>
</gene>
<dbReference type="Pfam" id="PF11678">
    <property type="entry name" value="Tle3_C"/>
    <property type="match status" value="1"/>
</dbReference>
<name>A0AAP9H683_9GAMM</name>
<proteinExistence type="predicted"/>
<dbReference type="InterPro" id="IPR056221">
    <property type="entry name" value="Tle3_ab_dom"/>
</dbReference>
<accession>A0AAP9H683</accession>
<protein>
    <submittedName>
        <fullName evidence="3">Uncharacterized protein</fullName>
    </submittedName>
</protein>
<evidence type="ECO:0000259" key="1">
    <source>
        <dbReference type="Pfam" id="PF11678"/>
    </source>
</evidence>
<feature type="domain" description="Antibacterial effector protein Tle3 C-terminal" evidence="1">
    <location>
        <begin position="217"/>
        <end position="345"/>
    </location>
</feature>
<evidence type="ECO:0000259" key="2">
    <source>
        <dbReference type="Pfam" id="PF24322"/>
    </source>
</evidence>
<feature type="domain" description="T6SS Tle3 phospholipase effector alpha/beta" evidence="2">
    <location>
        <begin position="2"/>
        <end position="77"/>
    </location>
</feature>